<dbReference type="Proteomes" id="UP000306007">
    <property type="component" value="Chromosome"/>
</dbReference>
<accession>A0A4Y5SM86</accession>
<keyword evidence="9" id="KW-1185">Reference proteome</keyword>
<evidence type="ECO:0000256" key="3">
    <source>
        <dbReference type="ARBA" id="ARBA00022692"/>
    </source>
</evidence>
<sequence>MIPLMAALPLLTAFLVVFLDVLKVKRTAIKGVFLLGALLPVPVVLLNWPGSEVVGGWAREAGIEVALTGTNLPFIAGELVLFIFVALYSLYYFDFRDKKTPKVLALLLLLHAGLMGAFIARDFFNFYIYMEIASVSAFALVAFSDEKGSKRAAFRYLMLSLLASYLFVFAMGIIYMETGYLNVELIGKNTVPGRELNTALALAFTSLLLKAGIFPLHSWLPDAHSSAPTPVSAVLSGAVVKAPAYGMILLLSALPSGETFRAAAMGVAVASIFFGIAGALLQRDAKRLLAYHTISQMGYVLLGVGSLNFTGAAYYAMAHSIFKGGLFLAVGSLGRESRKLGEFGYSNAPVMALSVLALSLAIGGIGPLVGAYGKELLYESLSGPWKLAVPLGSIGTLTSFAKLNHHLKRGEAPGMPAAWKLSSLGLALAALLTGVYLGAGVNPRDVLYLSSALLLFALLKRLGVLGWSPRAGPREIGRDVNVLTAVFVMVTIVMILLQGV</sequence>
<feature type="transmembrane region" description="Helical" evidence="6">
    <location>
        <begin position="288"/>
        <end position="307"/>
    </location>
</feature>
<dbReference type="GO" id="GO:0042773">
    <property type="term" value="P:ATP synthesis coupled electron transport"/>
    <property type="evidence" value="ECO:0007669"/>
    <property type="project" value="InterPro"/>
</dbReference>
<evidence type="ECO:0000259" key="7">
    <source>
        <dbReference type="Pfam" id="PF00361"/>
    </source>
</evidence>
<feature type="transmembrane region" description="Helical" evidence="6">
    <location>
        <begin position="126"/>
        <end position="144"/>
    </location>
</feature>
<dbReference type="NCBIfam" id="NF006237">
    <property type="entry name" value="PRK08375.1-2"/>
    <property type="match status" value="1"/>
</dbReference>
<feature type="transmembrane region" description="Helical" evidence="6">
    <location>
        <begin position="156"/>
        <end position="176"/>
    </location>
</feature>
<dbReference type="GeneID" id="40475701"/>
<feature type="domain" description="NADH:quinone oxidoreductase/Mrp antiporter transmembrane" evidence="7">
    <location>
        <begin position="120"/>
        <end position="394"/>
    </location>
</feature>
<feature type="transmembrane region" description="Helical" evidence="6">
    <location>
        <begin position="103"/>
        <end position="120"/>
    </location>
</feature>
<dbReference type="Pfam" id="PF00361">
    <property type="entry name" value="Proton_antipo_M"/>
    <property type="match status" value="1"/>
</dbReference>
<proteinExistence type="predicted"/>
<evidence type="ECO:0000256" key="4">
    <source>
        <dbReference type="ARBA" id="ARBA00022989"/>
    </source>
</evidence>
<feature type="transmembrane region" description="Helical" evidence="6">
    <location>
        <begin position="424"/>
        <end position="441"/>
    </location>
</feature>
<evidence type="ECO:0000313" key="9">
    <source>
        <dbReference type="Proteomes" id="UP000306007"/>
    </source>
</evidence>
<feature type="transmembrane region" description="Helical" evidence="6">
    <location>
        <begin position="232"/>
        <end position="254"/>
    </location>
</feature>
<gene>
    <name evidence="8" type="ORF">FH039_10915</name>
</gene>
<feature type="transmembrane region" description="Helical" evidence="6">
    <location>
        <begin position="70"/>
        <end position="91"/>
    </location>
</feature>
<dbReference type="InterPro" id="IPR003918">
    <property type="entry name" value="NADH_UbQ_OxRdtase"/>
</dbReference>
<feature type="transmembrane region" description="Helical" evidence="6">
    <location>
        <begin position="345"/>
        <end position="365"/>
    </location>
</feature>
<keyword evidence="2" id="KW-1003">Cell membrane</keyword>
<evidence type="ECO:0000256" key="2">
    <source>
        <dbReference type="ARBA" id="ARBA00022475"/>
    </source>
</evidence>
<evidence type="ECO:0000256" key="6">
    <source>
        <dbReference type="SAM" id="Phobius"/>
    </source>
</evidence>
<dbReference type="EMBL" id="CP040846">
    <property type="protein sequence ID" value="QDA32013.1"/>
    <property type="molecule type" value="Genomic_DNA"/>
</dbReference>
<protein>
    <submittedName>
        <fullName evidence="8">Monovalent cation/H+ antiporter subunit D family protein</fullName>
    </submittedName>
</protein>
<feature type="transmembrane region" description="Helical" evidence="6">
    <location>
        <begin position="260"/>
        <end position="281"/>
    </location>
</feature>
<feature type="transmembrane region" description="Helical" evidence="6">
    <location>
        <begin position="447"/>
        <end position="468"/>
    </location>
</feature>
<keyword evidence="5 6" id="KW-0472">Membrane</keyword>
<feature type="transmembrane region" description="Helical" evidence="6">
    <location>
        <begin position="196"/>
        <end position="220"/>
    </location>
</feature>
<dbReference type="InterPro" id="IPR001750">
    <property type="entry name" value="ND/Mrp_TM"/>
</dbReference>
<evidence type="ECO:0000313" key="8">
    <source>
        <dbReference type="EMBL" id="QDA32013.1"/>
    </source>
</evidence>
<dbReference type="PANTHER" id="PTHR42703:SF1">
    <property type="entry name" value="NA(+)_H(+) ANTIPORTER SUBUNIT D1"/>
    <property type="match status" value="1"/>
</dbReference>
<evidence type="ECO:0000256" key="5">
    <source>
        <dbReference type="ARBA" id="ARBA00023136"/>
    </source>
</evidence>
<name>A0A4Y5SM86_9EURY</name>
<dbReference type="PANTHER" id="PTHR42703">
    <property type="entry name" value="NADH DEHYDROGENASE"/>
    <property type="match status" value="1"/>
</dbReference>
<dbReference type="OrthoDB" id="101192at2157"/>
<dbReference type="RefSeq" id="WP_139681336.1">
    <property type="nucleotide sequence ID" value="NZ_CP040846.1"/>
</dbReference>
<reference evidence="8 9" key="1">
    <citation type="submission" date="2019-06" db="EMBL/GenBank/DDBJ databases">
        <title>Thermococcus indicus sp. nov., a Fe(III)-reducing hyperthermophilic archaeon isolated from the Onnuri vent field of the Central Indian Ocean ridge.</title>
        <authorList>
            <person name="Lim J.K."/>
            <person name="Kim Y.J."/>
            <person name="Kwon K.K."/>
        </authorList>
    </citation>
    <scope>NUCLEOTIDE SEQUENCE [LARGE SCALE GENOMIC DNA]</scope>
    <source>
        <strain evidence="8 9">IOH1</strain>
    </source>
</reference>
<keyword evidence="3 6" id="KW-0812">Transmembrane</keyword>
<dbReference type="InterPro" id="IPR050586">
    <property type="entry name" value="CPA3_Na-H_Antiporter_D"/>
</dbReference>
<dbReference type="GO" id="GO:0005886">
    <property type="term" value="C:plasma membrane"/>
    <property type="evidence" value="ECO:0007669"/>
    <property type="project" value="UniProtKB-SubCell"/>
</dbReference>
<keyword evidence="4 6" id="KW-1133">Transmembrane helix</keyword>
<dbReference type="AlphaFoldDB" id="A0A4Y5SM86"/>
<feature type="transmembrane region" description="Helical" evidence="6">
    <location>
        <begin position="313"/>
        <end position="333"/>
    </location>
</feature>
<dbReference type="GO" id="GO:0008137">
    <property type="term" value="F:NADH dehydrogenase (ubiquinone) activity"/>
    <property type="evidence" value="ECO:0007669"/>
    <property type="project" value="InterPro"/>
</dbReference>
<dbReference type="KEGG" id="tic:FH039_10915"/>
<feature type="transmembrane region" description="Helical" evidence="6">
    <location>
        <begin position="6"/>
        <end position="24"/>
    </location>
</feature>
<feature type="transmembrane region" description="Helical" evidence="6">
    <location>
        <begin position="480"/>
        <end position="497"/>
    </location>
</feature>
<feature type="transmembrane region" description="Helical" evidence="6">
    <location>
        <begin position="31"/>
        <end position="50"/>
    </location>
</feature>
<organism evidence="8 9">
    <name type="scientific">Thermococcus indicus</name>
    <dbReference type="NCBI Taxonomy" id="2586643"/>
    <lineage>
        <taxon>Archaea</taxon>
        <taxon>Methanobacteriati</taxon>
        <taxon>Methanobacteriota</taxon>
        <taxon>Thermococci</taxon>
        <taxon>Thermococcales</taxon>
        <taxon>Thermococcaceae</taxon>
        <taxon>Thermococcus</taxon>
    </lineage>
</organism>
<evidence type="ECO:0000256" key="1">
    <source>
        <dbReference type="ARBA" id="ARBA00004651"/>
    </source>
</evidence>
<dbReference type="PRINTS" id="PR01437">
    <property type="entry name" value="NUOXDRDTASE4"/>
</dbReference>
<comment type="subcellular location">
    <subcellularLocation>
        <location evidence="1">Cell membrane</location>
        <topology evidence="1">Multi-pass membrane protein</topology>
    </subcellularLocation>
</comment>